<reference evidence="3 4" key="1">
    <citation type="submission" date="2019-01" db="EMBL/GenBank/DDBJ databases">
        <title>Draft genome sequences of Candidatus Mycoplasma haemohominis SWG34-3 identified from a patient with pyrexia, anemia and liver dysfunction.</title>
        <authorList>
            <person name="Sekizuka T."/>
            <person name="Hattori N."/>
            <person name="Katano H."/>
            <person name="Takuma T."/>
            <person name="Ito T."/>
            <person name="Arai N."/>
            <person name="Yanai R."/>
            <person name="Ishii S."/>
            <person name="Miura Y."/>
            <person name="Tokunaga T."/>
            <person name="Watanabe H."/>
            <person name="Nomura N."/>
            <person name="Eguchi J."/>
            <person name="Arai T."/>
            <person name="Hasegawa H."/>
            <person name="Nakamaki T."/>
            <person name="Wakita T."/>
            <person name="Niki Y."/>
            <person name="Kuroda M."/>
        </authorList>
    </citation>
    <scope>NUCLEOTIDE SEQUENCE [LARGE SCALE GENOMIC DNA]</scope>
    <source>
        <strain evidence="3">SWG34-3</strain>
    </source>
</reference>
<evidence type="ECO:0000256" key="1">
    <source>
        <dbReference type="SAM" id="Phobius"/>
    </source>
</evidence>
<gene>
    <name evidence="3" type="ORF">MHSWG343_02240</name>
</gene>
<accession>A0A478FS14</accession>
<dbReference type="EMBL" id="BIMN01000001">
    <property type="protein sequence ID" value="GCE63239.1"/>
    <property type="molecule type" value="Genomic_DNA"/>
</dbReference>
<organism evidence="3 4">
    <name type="scientific">Candidatus Mycoplasma haematohominis</name>
    <dbReference type="NCBI Taxonomy" id="1494318"/>
    <lineage>
        <taxon>Bacteria</taxon>
        <taxon>Bacillati</taxon>
        <taxon>Mycoplasmatota</taxon>
        <taxon>Mollicutes</taxon>
        <taxon>Mycoplasmataceae</taxon>
        <taxon>Mycoplasma</taxon>
    </lineage>
</organism>
<keyword evidence="1" id="KW-1133">Transmembrane helix</keyword>
<keyword evidence="1" id="KW-0812">Transmembrane</keyword>
<keyword evidence="1" id="KW-0472">Membrane</keyword>
<feature type="domain" description="CAAX prenyl protease 2/Lysostaphin resistance protein A-like" evidence="2">
    <location>
        <begin position="251"/>
        <end position="337"/>
    </location>
</feature>
<dbReference type="Proteomes" id="UP000324831">
    <property type="component" value="Unassembled WGS sequence"/>
</dbReference>
<feature type="transmembrane region" description="Helical" evidence="1">
    <location>
        <begin position="80"/>
        <end position="100"/>
    </location>
</feature>
<feature type="transmembrane region" description="Helical" evidence="1">
    <location>
        <begin position="107"/>
        <end position="128"/>
    </location>
</feature>
<keyword evidence="3" id="KW-0645">Protease</keyword>
<dbReference type="Pfam" id="PF02517">
    <property type="entry name" value="Rce1-like"/>
    <property type="match status" value="1"/>
</dbReference>
<name>A0A478FS14_9MOLU</name>
<feature type="transmembrane region" description="Helical" evidence="1">
    <location>
        <begin position="134"/>
        <end position="155"/>
    </location>
</feature>
<proteinExistence type="predicted"/>
<dbReference type="InterPro" id="IPR052710">
    <property type="entry name" value="CAAX_protease"/>
</dbReference>
<evidence type="ECO:0000313" key="4">
    <source>
        <dbReference type="Proteomes" id="UP000324831"/>
    </source>
</evidence>
<evidence type="ECO:0000259" key="2">
    <source>
        <dbReference type="Pfam" id="PF02517"/>
    </source>
</evidence>
<dbReference type="GO" id="GO:0004175">
    <property type="term" value="F:endopeptidase activity"/>
    <property type="evidence" value="ECO:0007669"/>
    <property type="project" value="UniProtKB-ARBA"/>
</dbReference>
<dbReference type="PANTHER" id="PTHR36435:SF1">
    <property type="entry name" value="CAAX AMINO TERMINAL PROTEASE FAMILY PROTEIN"/>
    <property type="match status" value="1"/>
</dbReference>
<feature type="transmembrane region" description="Helical" evidence="1">
    <location>
        <begin position="304"/>
        <end position="320"/>
    </location>
</feature>
<protein>
    <submittedName>
        <fullName evidence="3">CAAX amino terminal protease self-immunity</fullName>
    </submittedName>
</protein>
<feature type="transmembrane region" description="Helical" evidence="1">
    <location>
        <begin position="247"/>
        <end position="269"/>
    </location>
</feature>
<feature type="transmembrane region" description="Helical" evidence="1">
    <location>
        <begin position="197"/>
        <end position="218"/>
    </location>
</feature>
<comment type="caution">
    <text evidence="3">The sequence shown here is derived from an EMBL/GenBank/DDBJ whole genome shotgun (WGS) entry which is preliminary data.</text>
</comment>
<dbReference type="GO" id="GO:0006508">
    <property type="term" value="P:proteolysis"/>
    <property type="evidence" value="ECO:0007669"/>
    <property type="project" value="UniProtKB-KW"/>
</dbReference>
<dbReference type="GO" id="GO:0080120">
    <property type="term" value="P:CAAX-box protein maturation"/>
    <property type="evidence" value="ECO:0007669"/>
    <property type="project" value="UniProtKB-ARBA"/>
</dbReference>
<dbReference type="InterPro" id="IPR003675">
    <property type="entry name" value="Rce1/LyrA-like_dom"/>
</dbReference>
<dbReference type="PANTHER" id="PTHR36435">
    <property type="entry name" value="SLR1288 PROTEIN"/>
    <property type="match status" value="1"/>
</dbReference>
<sequence>MKSWLTNQTSKEHDWVNQIRSDFNCDNSPVDFKTWEFLIFIFGCYIKEILDACVATFTTNQGIVKLSDLFSHIYPLNLEITWTIILKIAIGYALLIYFNFRYYGSKSLWYIIIFWIFCVAFPSFDSLVKANLKWMGMVSAIKLIISFGLFIYFFAIDPVHLDSLKLLLYDNLEIDITTGRIYRTYLSKVSKKKVGKLLMAITVVVASSILLLLLMQILDKIMGSPQKKPREKSTNQKMIESIFKTSWHGWINVAISSVITAPILEELIYRRCIMKIGKYKWWTTIVSAFIFGLVHLHNDSIKQIIPYIFPGMVFATTLYISRNIWHCIFAHSAYNFITLINMMINN</sequence>
<keyword evidence="3" id="KW-0378">Hydrolase</keyword>
<dbReference type="AlphaFoldDB" id="A0A478FS14"/>
<evidence type="ECO:0000313" key="3">
    <source>
        <dbReference type="EMBL" id="GCE63239.1"/>
    </source>
</evidence>
<feature type="transmembrane region" description="Helical" evidence="1">
    <location>
        <begin position="281"/>
        <end position="298"/>
    </location>
</feature>